<dbReference type="GO" id="GO:0006508">
    <property type="term" value="P:proteolysis"/>
    <property type="evidence" value="ECO:0007669"/>
    <property type="project" value="InterPro"/>
</dbReference>
<feature type="chain" id="PRO_5041637300" evidence="2">
    <location>
        <begin position="19"/>
        <end position="279"/>
    </location>
</feature>
<comment type="caution">
    <text evidence="4">The sequence shown here is derived from an EMBL/GenBank/DDBJ whole genome shotgun (WGS) entry which is preliminary data.</text>
</comment>
<dbReference type="PANTHER" id="PTHR34385:SF1">
    <property type="entry name" value="PEPTIDOGLYCAN L-ALANYL-D-GLUTAMATE ENDOPEPTIDASE CWLK"/>
    <property type="match status" value="1"/>
</dbReference>
<keyword evidence="4" id="KW-0121">Carboxypeptidase</keyword>
<evidence type="ECO:0000259" key="3">
    <source>
        <dbReference type="Pfam" id="PF02557"/>
    </source>
</evidence>
<dbReference type="SUPFAM" id="SSF55166">
    <property type="entry name" value="Hedgehog/DD-peptidase"/>
    <property type="match status" value="1"/>
</dbReference>
<gene>
    <name evidence="4" type="ORF">SAMN04487783_1025</name>
</gene>
<name>A0AA94HLQ4_9MICO</name>
<accession>A0AA94HLQ4</accession>
<feature type="compositionally biased region" description="Low complexity" evidence="1">
    <location>
        <begin position="29"/>
        <end position="38"/>
    </location>
</feature>
<dbReference type="RefSeq" id="WP_092916583.1">
    <property type="nucleotide sequence ID" value="NZ_FOZN01000002.1"/>
</dbReference>
<proteinExistence type="predicted"/>
<dbReference type="CDD" id="cd14852">
    <property type="entry name" value="LD-carboxypeptidase"/>
    <property type="match status" value="1"/>
</dbReference>
<keyword evidence="2" id="KW-0732">Signal</keyword>
<protein>
    <submittedName>
        <fullName evidence="4">D-Ala-D-Ala carboxypeptidase. Metallo peptidase. MEROPS family M15B</fullName>
    </submittedName>
</protein>
<evidence type="ECO:0000256" key="2">
    <source>
        <dbReference type="SAM" id="SignalP"/>
    </source>
</evidence>
<dbReference type="Pfam" id="PF02557">
    <property type="entry name" value="VanY"/>
    <property type="match status" value="1"/>
</dbReference>
<dbReference type="EMBL" id="FOZN01000002">
    <property type="protein sequence ID" value="SFS07908.1"/>
    <property type="molecule type" value="Genomic_DNA"/>
</dbReference>
<evidence type="ECO:0000313" key="4">
    <source>
        <dbReference type="EMBL" id="SFS07908.1"/>
    </source>
</evidence>
<reference evidence="4 5" key="1">
    <citation type="submission" date="2016-10" db="EMBL/GenBank/DDBJ databases">
        <authorList>
            <person name="Varghese N."/>
            <person name="Submissions S."/>
        </authorList>
    </citation>
    <scope>NUCLEOTIDE SEQUENCE [LARGE SCALE GENOMIC DNA]</scope>
    <source>
        <strain evidence="4 5">IAM 15147</strain>
    </source>
</reference>
<dbReference type="InterPro" id="IPR052179">
    <property type="entry name" value="DD-CPase-like"/>
</dbReference>
<keyword evidence="5" id="KW-1185">Reference proteome</keyword>
<dbReference type="PROSITE" id="PS51257">
    <property type="entry name" value="PROKAR_LIPOPROTEIN"/>
    <property type="match status" value="1"/>
</dbReference>
<dbReference type="Gene3D" id="3.30.1380.10">
    <property type="match status" value="1"/>
</dbReference>
<feature type="signal peptide" evidence="2">
    <location>
        <begin position="1"/>
        <end position="18"/>
    </location>
</feature>
<keyword evidence="4" id="KW-0645">Protease</keyword>
<dbReference type="Proteomes" id="UP000198506">
    <property type="component" value="Unassembled WGS sequence"/>
</dbReference>
<dbReference type="AlphaFoldDB" id="A0AA94HLQ4"/>
<dbReference type="PANTHER" id="PTHR34385">
    <property type="entry name" value="D-ALANYL-D-ALANINE CARBOXYPEPTIDASE"/>
    <property type="match status" value="1"/>
</dbReference>
<keyword evidence="4" id="KW-0378">Hydrolase</keyword>
<organism evidence="4 5">
    <name type="scientific">Agrococcus baldri</name>
    <dbReference type="NCBI Taxonomy" id="153730"/>
    <lineage>
        <taxon>Bacteria</taxon>
        <taxon>Bacillati</taxon>
        <taxon>Actinomycetota</taxon>
        <taxon>Actinomycetes</taxon>
        <taxon>Micrococcales</taxon>
        <taxon>Microbacteriaceae</taxon>
        <taxon>Agrococcus</taxon>
    </lineage>
</organism>
<feature type="compositionally biased region" description="Pro residues" evidence="1">
    <location>
        <begin position="39"/>
        <end position="55"/>
    </location>
</feature>
<dbReference type="InterPro" id="IPR009045">
    <property type="entry name" value="Zn_M74/Hedgehog-like"/>
</dbReference>
<dbReference type="InterPro" id="IPR003709">
    <property type="entry name" value="VanY-like_core_dom"/>
</dbReference>
<dbReference type="GO" id="GO:0004180">
    <property type="term" value="F:carboxypeptidase activity"/>
    <property type="evidence" value="ECO:0007669"/>
    <property type="project" value="UniProtKB-KW"/>
</dbReference>
<dbReference type="InterPro" id="IPR058193">
    <property type="entry name" value="VanY/YodJ_core_dom"/>
</dbReference>
<sequence>MRRLLVAMAAVLVLAGCAEPVAPEPPETAEPTVTSQAPTPAPTPSAVPSGTPTPAPVTTVSPPETEPEPEPEPGTDQQGPPSGFDAGPASSAQVLVNKRNPLQPADYVPQLVSVSIAQDGDETVRPETDAALAGLSTAMRAAIGEGVHVFSSYRSYATQTGLYNNYVARWGQAEADTTSARPGHSEHQTGLAVDVVGTGGQCRLNTCFGDTAAGRWIAENAWQQGFIVRYPRGLEGITGYEWEPWHLRFVGVEVASAMHDQGIATYEEFLGAGHAPNYG</sequence>
<feature type="domain" description="D-alanyl-D-alanine carboxypeptidase-like core" evidence="3">
    <location>
        <begin position="123"/>
        <end position="251"/>
    </location>
</feature>
<feature type="region of interest" description="Disordered" evidence="1">
    <location>
        <begin position="21"/>
        <end position="89"/>
    </location>
</feature>
<evidence type="ECO:0000256" key="1">
    <source>
        <dbReference type="SAM" id="MobiDB-lite"/>
    </source>
</evidence>
<evidence type="ECO:0000313" key="5">
    <source>
        <dbReference type="Proteomes" id="UP000198506"/>
    </source>
</evidence>